<dbReference type="InterPro" id="IPR041408">
    <property type="entry name" value="Hcp_Tssd"/>
</dbReference>
<evidence type="ECO:0000313" key="2">
    <source>
        <dbReference type="Proteomes" id="UP000266441"/>
    </source>
</evidence>
<dbReference type="EMBL" id="QWET01000006">
    <property type="protein sequence ID" value="RIH65310.1"/>
    <property type="molecule type" value="Genomic_DNA"/>
</dbReference>
<protein>
    <submittedName>
        <fullName evidence="1">Phage tail protein</fullName>
    </submittedName>
</protein>
<evidence type="ECO:0000313" key="1">
    <source>
        <dbReference type="EMBL" id="RIH65310.1"/>
    </source>
</evidence>
<proteinExistence type="predicted"/>
<accession>A0A399D4G7</accession>
<keyword evidence="2" id="KW-1185">Reference proteome</keyword>
<gene>
    <name evidence="1" type="ORF">D1164_09265</name>
</gene>
<reference evidence="1 2" key="1">
    <citation type="journal article" date="2015" name="Int. J. Syst. Evol. Microbiol.">
        <title>Mariniphaga sediminis sp. nov., isolated from coastal sediment.</title>
        <authorList>
            <person name="Wang F.Q."/>
            <person name="Shen Q.Y."/>
            <person name="Chen G.J."/>
            <person name="Du Z.J."/>
        </authorList>
    </citation>
    <scope>NUCLEOTIDE SEQUENCE [LARGE SCALE GENOMIC DNA]</scope>
    <source>
        <strain evidence="1 2">SY21</strain>
    </source>
</reference>
<dbReference type="Proteomes" id="UP000266441">
    <property type="component" value="Unassembled WGS sequence"/>
</dbReference>
<name>A0A399D4G7_9BACT</name>
<dbReference type="RefSeq" id="WP_119349691.1">
    <property type="nucleotide sequence ID" value="NZ_JBFHKJ010000385.1"/>
</dbReference>
<dbReference type="AlphaFoldDB" id="A0A399D4G7"/>
<dbReference type="GO" id="GO:0033104">
    <property type="term" value="C:type VI protein secretion system complex"/>
    <property type="evidence" value="ECO:0007669"/>
    <property type="project" value="InterPro"/>
</dbReference>
<comment type="caution">
    <text evidence="1">The sequence shown here is derived from an EMBL/GenBank/DDBJ whole genome shotgun (WGS) entry which is preliminary data.</text>
</comment>
<dbReference type="Pfam" id="PF17642">
    <property type="entry name" value="TssD"/>
    <property type="match status" value="1"/>
</dbReference>
<dbReference type="OrthoDB" id="1047929at2"/>
<sequence length="129" mass="14641">MSFKATLDVDGNQYRVLNCSYNLHQDYDNTGRPSSITRGGVVNLVVESTDDTSLFEWMCDSYMKKDAKITFNKRDEDSKMKELEITEAYMVSYEESFDDTGSGAMVQSFSLSARSIKMGNGEHENEWAV</sequence>
<organism evidence="1 2">
    <name type="scientific">Mariniphaga sediminis</name>
    <dbReference type="NCBI Taxonomy" id="1628158"/>
    <lineage>
        <taxon>Bacteria</taxon>
        <taxon>Pseudomonadati</taxon>
        <taxon>Bacteroidota</taxon>
        <taxon>Bacteroidia</taxon>
        <taxon>Marinilabiliales</taxon>
        <taxon>Prolixibacteraceae</taxon>
        <taxon>Mariniphaga</taxon>
    </lineage>
</organism>